<feature type="transmembrane region" description="Helical" evidence="7">
    <location>
        <begin position="6"/>
        <end position="29"/>
    </location>
</feature>
<sequence length="406" mass="44539">MEDRSGQVLSIAISFFVLTWVTVGLRCYVRIFMVKGFGIDDFTMVATLCFFTIYSVCQIAGAANGTGVRREKLSDASAQTALRFWFLCEVFYTLTTCMLKISVGFFLLRITIVPIHVWIIRIIMAVSAVLGVAYTSVVIFQCRPVSFWWDLNPNHTGTCLSSTLVMNFTFVVSGLNAFADWTFALLPVLIVKDLHMKMRMKVIVALVIAVAAIGSTATIVRLPYTKSLNGYKGDFLYRTTDFAIWSTVEVGLGIAAGSVATLRPLMKQAFEITRSASALPWSKRSNKSGQLQSGQELSDLKPSVQKSIQKSVTITTSRARRESAGSDEEQFLASSIPSESWQRQQGLPGYITSNVISDRVAPSTAEKGRGHIADLERRGSPGGASDMTIDSKDTRNATKGYGSFLA</sequence>
<evidence type="ECO:0000256" key="7">
    <source>
        <dbReference type="SAM" id="Phobius"/>
    </source>
</evidence>
<accession>A0A9P4GIK9</accession>
<dbReference type="GeneID" id="63855116"/>
<dbReference type="Proteomes" id="UP000800039">
    <property type="component" value="Unassembled WGS sequence"/>
</dbReference>
<evidence type="ECO:0000256" key="5">
    <source>
        <dbReference type="ARBA" id="ARBA00038359"/>
    </source>
</evidence>
<keyword evidence="4 7" id="KW-0472">Membrane</keyword>
<feature type="domain" description="Rhodopsin" evidence="8">
    <location>
        <begin position="25"/>
        <end position="267"/>
    </location>
</feature>
<dbReference type="PANTHER" id="PTHR33048">
    <property type="entry name" value="PTH11-LIKE INTEGRAL MEMBRANE PROTEIN (AFU_ORTHOLOGUE AFUA_5G11245)"/>
    <property type="match status" value="1"/>
</dbReference>
<evidence type="ECO:0000256" key="1">
    <source>
        <dbReference type="ARBA" id="ARBA00004141"/>
    </source>
</evidence>
<feature type="transmembrane region" description="Helical" evidence="7">
    <location>
        <begin position="41"/>
        <end position="64"/>
    </location>
</feature>
<dbReference type="GO" id="GO:0016020">
    <property type="term" value="C:membrane"/>
    <property type="evidence" value="ECO:0007669"/>
    <property type="project" value="UniProtKB-SubCell"/>
</dbReference>
<comment type="similarity">
    <text evidence="5">Belongs to the SAT4 family.</text>
</comment>
<feature type="transmembrane region" description="Helical" evidence="7">
    <location>
        <begin position="84"/>
        <end position="107"/>
    </location>
</feature>
<feature type="transmembrane region" description="Helical" evidence="7">
    <location>
        <begin position="202"/>
        <end position="222"/>
    </location>
</feature>
<comment type="subcellular location">
    <subcellularLocation>
        <location evidence="1">Membrane</location>
        <topology evidence="1">Multi-pass membrane protein</topology>
    </subcellularLocation>
</comment>
<dbReference type="RefSeq" id="XP_040788697.1">
    <property type="nucleotide sequence ID" value="XM_040937866.1"/>
</dbReference>
<feature type="region of interest" description="Disordered" evidence="6">
    <location>
        <begin position="361"/>
        <end position="406"/>
    </location>
</feature>
<evidence type="ECO:0000256" key="4">
    <source>
        <dbReference type="ARBA" id="ARBA00023136"/>
    </source>
</evidence>
<keyword evidence="10" id="KW-1185">Reference proteome</keyword>
<organism evidence="9 10">
    <name type="scientific">Cucurbitaria berberidis CBS 394.84</name>
    <dbReference type="NCBI Taxonomy" id="1168544"/>
    <lineage>
        <taxon>Eukaryota</taxon>
        <taxon>Fungi</taxon>
        <taxon>Dikarya</taxon>
        <taxon>Ascomycota</taxon>
        <taxon>Pezizomycotina</taxon>
        <taxon>Dothideomycetes</taxon>
        <taxon>Pleosporomycetidae</taxon>
        <taxon>Pleosporales</taxon>
        <taxon>Pleosporineae</taxon>
        <taxon>Cucurbitariaceae</taxon>
        <taxon>Cucurbitaria</taxon>
    </lineage>
</organism>
<evidence type="ECO:0000256" key="2">
    <source>
        <dbReference type="ARBA" id="ARBA00022692"/>
    </source>
</evidence>
<evidence type="ECO:0000259" key="8">
    <source>
        <dbReference type="Pfam" id="PF20684"/>
    </source>
</evidence>
<feature type="compositionally biased region" description="Polar residues" evidence="6">
    <location>
        <begin position="287"/>
        <end position="296"/>
    </location>
</feature>
<gene>
    <name evidence="9" type="ORF">K460DRAFT_417275</name>
</gene>
<protein>
    <submittedName>
        <fullName evidence="9">Integral membrane protein</fullName>
    </submittedName>
</protein>
<comment type="caution">
    <text evidence="9">The sequence shown here is derived from an EMBL/GenBank/DDBJ whole genome shotgun (WGS) entry which is preliminary data.</text>
</comment>
<keyword evidence="2 7" id="KW-0812">Transmembrane</keyword>
<dbReference type="Pfam" id="PF20684">
    <property type="entry name" value="Fung_rhodopsin"/>
    <property type="match status" value="1"/>
</dbReference>
<feature type="transmembrane region" description="Helical" evidence="7">
    <location>
        <begin position="160"/>
        <end position="190"/>
    </location>
</feature>
<evidence type="ECO:0000256" key="6">
    <source>
        <dbReference type="SAM" id="MobiDB-lite"/>
    </source>
</evidence>
<feature type="compositionally biased region" description="Basic and acidic residues" evidence="6">
    <location>
        <begin position="366"/>
        <end position="379"/>
    </location>
</feature>
<dbReference type="EMBL" id="ML976616">
    <property type="protein sequence ID" value="KAF1846134.1"/>
    <property type="molecule type" value="Genomic_DNA"/>
</dbReference>
<dbReference type="InterPro" id="IPR049326">
    <property type="entry name" value="Rhodopsin_dom_fungi"/>
</dbReference>
<dbReference type="InterPro" id="IPR052337">
    <property type="entry name" value="SAT4-like"/>
</dbReference>
<evidence type="ECO:0000313" key="9">
    <source>
        <dbReference type="EMBL" id="KAF1846134.1"/>
    </source>
</evidence>
<dbReference type="OrthoDB" id="3923077at2759"/>
<feature type="compositionally biased region" description="Polar residues" evidence="6">
    <location>
        <begin position="304"/>
        <end position="317"/>
    </location>
</feature>
<feature type="compositionally biased region" description="Polar residues" evidence="6">
    <location>
        <begin position="332"/>
        <end position="344"/>
    </location>
</feature>
<name>A0A9P4GIK9_9PLEO</name>
<evidence type="ECO:0000313" key="10">
    <source>
        <dbReference type="Proteomes" id="UP000800039"/>
    </source>
</evidence>
<dbReference type="PANTHER" id="PTHR33048:SF96">
    <property type="entry name" value="INTEGRAL MEMBRANE PROTEIN"/>
    <property type="match status" value="1"/>
</dbReference>
<evidence type="ECO:0000256" key="3">
    <source>
        <dbReference type="ARBA" id="ARBA00022989"/>
    </source>
</evidence>
<keyword evidence="3 7" id="KW-1133">Transmembrane helix</keyword>
<feature type="region of interest" description="Disordered" evidence="6">
    <location>
        <begin position="283"/>
        <end position="344"/>
    </location>
</feature>
<reference evidence="9" key="1">
    <citation type="submission" date="2020-01" db="EMBL/GenBank/DDBJ databases">
        <authorList>
            <consortium name="DOE Joint Genome Institute"/>
            <person name="Haridas S."/>
            <person name="Albert R."/>
            <person name="Binder M."/>
            <person name="Bloem J."/>
            <person name="Labutti K."/>
            <person name="Salamov A."/>
            <person name="Andreopoulos B."/>
            <person name="Baker S.E."/>
            <person name="Barry K."/>
            <person name="Bills G."/>
            <person name="Bluhm B.H."/>
            <person name="Cannon C."/>
            <person name="Castanera R."/>
            <person name="Culley D.E."/>
            <person name="Daum C."/>
            <person name="Ezra D."/>
            <person name="Gonzalez J.B."/>
            <person name="Henrissat B."/>
            <person name="Kuo A."/>
            <person name="Liang C."/>
            <person name="Lipzen A."/>
            <person name="Lutzoni F."/>
            <person name="Magnuson J."/>
            <person name="Mondo S."/>
            <person name="Nolan M."/>
            <person name="Ohm R."/>
            <person name="Pangilinan J."/>
            <person name="Park H.-J."/>
            <person name="Ramirez L."/>
            <person name="Alfaro M."/>
            <person name="Sun H."/>
            <person name="Tritt A."/>
            <person name="Yoshinaga Y."/>
            <person name="Zwiers L.-H."/>
            <person name="Turgeon B.G."/>
            <person name="Goodwin S.B."/>
            <person name="Spatafora J.W."/>
            <person name="Crous P.W."/>
            <person name="Grigoriev I.V."/>
        </authorList>
    </citation>
    <scope>NUCLEOTIDE SEQUENCE</scope>
    <source>
        <strain evidence="9">CBS 394.84</strain>
    </source>
</reference>
<feature type="transmembrane region" description="Helical" evidence="7">
    <location>
        <begin position="242"/>
        <end position="262"/>
    </location>
</feature>
<feature type="transmembrane region" description="Helical" evidence="7">
    <location>
        <begin position="119"/>
        <end position="140"/>
    </location>
</feature>
<dbReference type="AlphaFoldDB" id="A0A9P4GIK9"/>
<proteinExistence type="inferred from homology"/>